<gene>
    <name evidence="1" type="ORF">GCM10023318_48290</name>
</gene>
<name>A0ABP9KPZ0_9NOCA</name>
<accession>A0ABP9KPZ0</accession>
<dbReference type="Proteomes" id="UP001500603">
    <property type="component" value="Unassembled WGS sequence"/>
</dbReference>
<evidence type="ECO:0000313" key="1">
    <source>
        <dbReference type="EMBL" id="GAA5063489.1"/>
    </source>
</evidence>
<dbReference type="EMBL" id="BAABJM010000005">
    <property type="protein sequence ID" value="GAA5063489.1"/>
    <property type="molecule type" value="Genomic_DNA"/>
</dbReference>
<comment type="caution">
    <text evidence="1">The sequence shown here is derived from an EMBL/GenBank/DDBJ whole genome shotgun (WGS) entry which is preliminary data.</text>
</comment>
<evidence type="ECO:0000313" key="2">
    <source>
        <dbReference type="Proteomes" id="UP001500603"/>
    </source>
</evidence>
<organism evidence="1 2">
    <name type="scientific">Nocardia callitridis</name>
    <dbReference type="NCBI Taxonomy" id="648753"/>
    <lineage>
        <taxon>Bacteria</taxon>
        <taxon>Bacillati</taxon>
        <taxon>Actinomycetota</taxon>
        <taxon>Actinomycetes</taxon>
        <taxon>Mycobacteriales</taxon>
        <taxon>Nocardiaceae</taxon>
        <taxon>Nocardia</taxon>
    </lineage>
</organism>
<dbReference type="RefSeq" id="WP_345498089.1">
    <property type="nucleotide sequence ID" value="NZ_BAABJM010000005.1"/>
</dbReference>
<reference evidence="2" key="1">
    <citation type="journal article" date="2019" name="Int. J. Syst. Evol. Microbiol.">
        <title>The Global Catalogue of Microorganisms (GCM) 10K type strain sequencing project: providing services to taxonomists for standard genome sequencing and annotation.</title>
        <authorList>
            <consortium name="The Broad Institute Genomics Platform"/>
            <consortium name="The Broad Institute Genome Sequencing Center for Infectious Disease"/>
            <person name="Wu L."/>
            <person name="Ma J."/>
        </authorList>
    </citation>
    <scope>NUCLEOTIDE SEQUENCE [LARGE SCALE GENOMIC DNA]</scope>
    <source>
        <strain evidence="2">JCM 18298</strain>
    </source>
</reference>
<dbReference type="InterPro" id="IPR010982">
    <property type="entry name" value="Lambda_DNA-bd_dom_sf"/>
</dbReference>
<keyword evidence="2" id="KW-1185">Reference proteome</keyword>
<sequence length="134" mass="14545">MSQTSRAVPLEKRVNLLFATVIDGSGAEVTVATVAAALAESLDRMVPIEDIEALRRPSSVRPSANLLAALASYFDMPESFLSDDPAEYYSPFLQLSLLVLQRDKRIPFVALRPSADSLGDSAVQELTKYLESLG</sequence>
<proteinExistence type="predicted"/>
<protein>
    <submittedName>
        <fullName evidence="1">Uncharacterized protein</fullName>
    </submittedName>
</protein>
<dbReference type="Gene3D" id="1.10.260.40">
    <property type="entry name" value="lambda repressor-like DNA-binding domains"/>
    <property type="match status" value="1"/>
</dbReference>